<evidence type="ECO:0000313" key="2">
    <source>
        <dbReference type="Proteomes" id="UP000824159"/>
    </source>
</evidence>
<dbReference type="InterPro" id="IPR010451">
    <property type="entry name" value="Acetoacetate_decarboxylase"/>
</dbReference>
<dbReference type="InterPro" id="IPR023375">
    <property type="entry name" value="ADC_dom_sf"/>
</dbReference>
<accession>A0A9D1KTP3</accession>
<sequence length="281" mass="32441">MSFKFEKDKFYMQPVFFGPTTTMQNMQGERILHQPADVECLGVSFETNPDQIVALLPEGFTSNEPVVSVQVCEFANIGWLAGHTYSLINISTPVHFKGERDELDGDLILVMFENHADPIVAGRDGIGYSKIYADIPRFTHYEGIYTAKAYSWDFPFMKLQIDVNKPAEDPDRMMKLAAQSQGKMNYRYIPSVDDITVPDVAYPVFNPKKWEKPADYKWEIKAPQSKFCKGSVKFYEPEWEDMPTYYRVGKGLADLEIRKYLGAQHILYSEPCDYMHSYRLR</sequence>
<dbReference type="Pfam" id="PF06314">
    <property type="entry name" value="ADC"/>
    <property type="match status" value="1"/>
</dbReference>
<dbReference type="Proteomes" id="UP000824159">
    <property type="component" value="Unassembled WGS sequence"/>
</dbReference>
<organism evidence="1 2">
    <name type="scientific">Candidatus Allocopromorpha excrementavium</name>
    <dbReference type="NCBI Taxonomy" id="2840741"/>
    <lineage>
        <taxon>Bacteria</taxon>
        <taxon>Bacillati</taxon>
        <taxon>Bacillota</taxon>
        <taxon>Clostridia</taxon>
        <taxon>Eubacteriales</taxon>
        <taxon>Eubacteriaceae</taxon>
        <taxon>Eubacteriaceae incertae sedis</taxon>
        <taxon>Candidatus Allocopromorpha</taxon>
    </lineage>
</organism>
<evidence type="ECO:0000313" key="1">
    <source>
        <dbReference type="EMBL" id="HIT99021.1"/>
    </source>
</evidence>
<reference evidence="1" key="1">
    <citation type="submission" date="2020-10" db="EMBL/GenBank/DDBJ databases">
        <authorList>
            <person name="Gilroy R."/>
        </authorList>
    </citation>
    <scope>NUCLEOTIDE SEQUENCE</scope>
    <source>
        <strain evidence="1">CHK176-22527</strain>
    </source>
</reference>
<proteinExistence type="predicted"/>
<dbReference type="EMBL" id="DVLX01000026">
    <property type="protein sequence ID" value="HIT99021.1"/>
    <property type="molecule type" value="Genomic_DNA"/>
</dbReference>
<reference evidence="1" key="2">
    <citation type="journal article" date="2021" name="PeerJ">
        <title>Extensive microbial diversity within the chicken gut microbiome revealed by metagenomics and culture.</title>
        <authorList>
            <person name="Gilroy R."/>
            <person name="Ravi A."/>
            <person name="Getino M."/>
            <person name="Pursley I."/>
            <person name="Horton D.L."/>
            <person name="Alikhan N.F."/>
            <person name="Baker D."/>
            <person name="Gharbi K."/>
            <person name="Hall N."/>
            <person name="Watson M."/>
            <person name="Adriaenssens E.M."/>
            <person name="Foster-Nyarko E."/>
            <person name="Jarju S."/>
            <person name="Secka A."/>
            <person name="Antonio M."/>
            <person name="Oren A."/>
            <person name="Chaudhuri R.R."/>
            <person name="La Ragione R."/>
            <person name="Hildebrand F."/>
            <person name="Pallen M.J."/>
        </authorList>
    </citation>
    <scope>NUCLEOTIDE SEQUENCE</scope>
    <source>
        <strain evidence="1">CHK176-22527</strain>
    </source>
</reference>
<dbReference type="GO" id="GO:0016829">
    <property type="term" value="F:lyase activity"/>
    <property type="evidence" value="ECO:0007669"/>
    <property type="project" value="InterPro"/>
</dbReference>
<dbReference type="SUPFAM" id="SSF160104">
    <property type="entry name" value="Acetoacetate decarboxylase-like"/>
    <property type="match status" value="1"/>
</dbReference>
<protein>
    <submittedName>
        <fullName evidence="1">Acetoacetate decarboxylase family protein</fullName>
    </submittedName>
</protein>
<dbReference type="Gene3D" id="2.40.400.10">
    <property type="entry name" value="Acetoacetate decarboxylase-like"/>
    <property type="match status" value="1"/>
</dbReference>
<comment type="caution">
    <text evidence="1">The sequence shown here is derived from an EMBL/GenBank/DDBJ whole genome shotgun (WGS) entry which is preliminary data.</text>
</comment>
<gene>
    <name evidence="1" type="ORF">IAD12_02065</name>
</gene>
<dbReference type="AlphaFoldDB" id="A0A9D1KTP3"/>
<name>A0A9D1KTP3_9FIRM</name>